<feature type="region of interest" description="Disordered" evidence="1">
    <location>
        <begin position="27"/>
        <end position="51"/>
    </location>
</feature>
<dbReference type="GeneID" id="104710908"/>
<keyword evidence="2" id="KW-0472">Membrane</keyword>
<protein>
    <submittedName>
        <fullName evidence="4">Uncharacterized protein LOC104710908 isoform X1</fullName>
    </submittedName>
</protein>
<feature type="compositionally biased region" description="Pro residues" evidence="1">
    <location>
        <begin position="29"/>
        <end position="51"/>
    </location>
</feature>
<reference evidence="3" key="1">
    <citation type="journal article" date="2014" name="Nat. Commun.">
        <title>The emerging biofuel crop Camelina sativa retains a highly undifferentiated hexaploid genome structure.</title>
        <authorList>
            <person name="Kagale S."/>
            <person name="Koh C."/>
            <person name="Nixon J."/>
            <person name="Bollina V."/>
            <person name="Clarke W.E."/>
            <person name="Tuteja R."/>
            <person name="Spillane C."/>
            <person name="Robinson S.J."/>
            <person name="Links M.G."/>
            <person name="Clarke C."/>
            <person name="Higgins E.E."/>
            <person name="Huebert T."/>
            <person name="Sharpe A.G."/>
            <person name="Parkin I.A."/>
        </authorList>
    </citation>
    <scope>NUCLEOTIDE SEQUENCE [LARGE SCALE GENOMIC DNA]</scope>
    <source>
        <strain evidence="3">cv. DH55</strain>
    </source>
</reference>
<sequence length="192" mass="21472">MTSSLILSISSHSRCLPMSSVDFLRLRPPRAPPPEPLSPLTPPEPPDPPDPQICFSFGESLVQPLNLSSFRACDLFIVPLSSTPGFPSPTDALTLLHQMFPQFPFPKFPLVWRGLDDQDLSVLQGSSSRLMVIMDAIYQETAEIVLVCWSLMFSSYDLYLIYPLLSHLLMVFFGFCCLYFLCFGCISSLVRG</sequence>
<keyword evidence="3" id="KW-1185">Reference proteome</keyword>
<dbReference type="Proteomes" id="UP000694864">
    <property type="component" value="Chromosome 9"/>
</dbReference>
<reference evidence="4" key="2">
    <citation type="submission" date="2025-08" db="UniProtKB">
        <authorList>
            <consortium name="RefSeq"/>
        </authorList>
    </citation>
    <scope>IDENTIFICATION</scope>
    <source>
        <tissue evidence="4">Leaf</tissue>
    </source>
</reference>
<gene>
    <name evidence="4" type="primary">LOC104710908</name>
</gene>
<keyword evidence="2" id="KW-1133">Transmembrane helix</keyword>
<evidence type="ECO:0000313" key="4">
    <source>
        <dbReference type="RefSeq" id="XP_010425863.1"/>
    </source>
</evidence>
<evidence type="ECO:0000256" key="2">
    <source>
        <dbReference type="SAM" id="Phobius"/>
    </source>
</evidence>
<dbReference type="RefSeq" id="XP_010425863.1">
    <property type="nucleotide sequence ID" value="XM_010427561.2"/>
</dbReference>
<evidence type="ECO:0000313" key="3">
    <source>
        <dbReference type="Proteomes" id="UP000694864"/>
    </source>
</evidence>
<proteinExistence type="predicted"/>
<keyword evidence="2" id="KW-0812">Transmembrane</keyword>
<name>A0ABM0TG10_CAMSA</name>
<organism evidence="3 4">
    <name type="scientific">Camelina sativa</name>
    <name type="common">False flax</name>
    <name type="synonym">Myagrum sativum</name>
    <dbReference type="NCBI Taxonomy" id="90675"/>
    <lineage>
        <taxon>Eukaryota</taxon>
        <taxon>Viridiplantae</taxon>
        <taxon>Streptophyta</taxon>
        <taxon>Embryophyta</taxon>
        <taxon>Tracheophyta</taxon>
        <taxon>Spermatophyta</taxon>
        <taxon>Magnoliopsida</taxon>
        <taxon>eudicotyledons</taxon>
        <taxon>Gunneridae</taxon>
        <taxon>Pentapetalae</taxon>
        <taxon>rosids</taxon>
        <taxon>malvids</taxon>
        <taxon>Brassicales</taxon>
        <taxon>Brassicaceae</taxon>
        <taxon>Camelineae</taxon>
        <taxon>Camelina</taxon>
    </lineage>
</organism>
<accession>A0ABM0TG10</accession>
<evidence type="ECO:0000256" key="1">
    <source>
        <dbReference type="SAM" id="MobiDB-lite"/>
    </source>
</evidence>
<feature type="transmembrane region" description="Helical" evidence="2">
    <location>
        <begin position="168"/>
        <end position="190"/>
    </location>
</feature>